<comment type="caution">
    <text evidence="2">The sequence shown here is derived from an EMBL/GenBank/DDBJ whole genome shotgun (WGS) entry which is preliminary data.</text>
</comment>
<name>A0A4Q1CL54_9BACT</name>
<evidence type="ECO:0000256" key="1">
    <source>
        <dbReference type="SAM" id="SignalP"/>
    </source>
</evidence>
<organism evidence="2 3">
    <name type="scientific">Lacibacter luteus</name>
    <dbReference type="NCBI Taxonomy" id="2508719"/>
    <lineage>
        <taxon>Bacteria</taxon>
        <taxon>Pseudomonadati</taxon>
        <taxon>Bacteroidota</taxon>
        <taxon>Chitinophagia</taxon>
        <taxon>Chitinophagales</taxon>
        <taxon>Chitinophagaceae</taxon>
        <taxon>Lacibacter</taxon>
    </lineage>
</organism>
<proteinExistence type="predicted"/>
<dbReference type="Proteomes" id="UP000290204">
    <property type="component" value="Unassembled WGS sequence"/>
</dbReference>
<dbReference type="Gene3D" id="2.40.128.640">
    <property type="match status" value="1"/>
</dbReference>
<dbReference type="AlphaFoldDB" id="A0A4Q1CL54"/>
<reference evidence="2 3" key="1">
    <citation type="submission" date="2019-01" db="EMBL/GenBank/DDBJ databases">
        <title>Lacibacter sp. strain TTM-7.</title>
        <authorList>
            <person name="Chen W.-M."/>
        </authorList>
    </citation>
    <scope>NUCLEOTIDE SEQUENCE [LARGE SCALE GENOMIC DNA]</scope>
    <source>
        <strain evidence="2 3">TTM-7</strain>
    </source>
</reference>
<evidence type="ECO:0000313" key="3">
    <source>
        <dbReference type="Proteomes" id="UP000290204"/>
    </source>
</evidence>
<dbReference type="EMBL" id="SDHW01000001">
    <property type="protein sequence ID" value="RXK61670.1"/>
    <property type="molecule type" value="Genomic_DNA"/>
</dbReference>
<gene>
    <name evidence="2" type="ORF">ESA94_01240</name>
</gene>
<keyword evidence="3" id="KW-1185">Reference proteome</keyword>
<protein>
    <submittedName>
        <fullName evidence="2">Uncharacterized protein</fullName>
    </submittedName>
</protein>
<dbReference type="RefSeq" id="WP_129129043.1">
    <property type="nucleotide sequence ID" value="NZ_SDHW01000001.1"/>
</dbReference>
<accession>A0A4Q1CL54</accession>
<feature type="chain" id="PRO_5020750403" evidence="1">
    <location>
        <begin position="19"/>
        <end position="177"/>
    </location>
</feature>
<sequence>MKIISFALLICSCISATSALKLSDRSVKKIQSPKTVNNTVLGVFAGRTPCQEFLNEYNLGENAACAKRKMGVILYQDAVTLQPTVYETWGMGKWTGKGNWNIVKGTASDPNAIVFQLQLDANTFLFLLKGDENVLFILDKKKDFLVGNESHSYTLNRERNRIPWEQMIYLENKGSSE</sequence>
<keyword evidence="1" id="KW-0732">Signal</keyword>
<dbReference type="OrthoDB" id="680977at2"/>
<evidence type="ECO:0000313" key="2">
    <source>
        <dbReference type="EMBL" id="RXK61670.1"/>
    </source>
</evidence>
<feature type="signal peptide" evidence="1">
    <location>
        <begin position="1"/>
        <end position="18"/>
    </location>
</feature>